<dbReference type="EMBL" id="JWIR02000071">
    <property type="protein sequence ID" value="KKB35546.1"/>
    <property type="molecule type" value="Genomic_DNA"/>
</dbReference>
<name>A0A0F5HQG1_BACTR</name>
<sequence>MTEYINPDKLALSEDFFKLAVLEEVQKYFSNDYIIGEWQRYVTSQINQTIDDQPAYTSFDRLCDQVRSLLANKKITQENIRLAFQAHSQQLLEEVLDHISEDFALDVHLSVNEATVQMAKEDRQLVSSMDYQFHLVRNIVTQPKAFVSADEAEDIYQAEIKDSRGNVHGLARVNVAGGMDMPFTDEEQEYWDKLRTAFSAMDELTADIFDIICFLFLFAPKDADGYLYFHSNDALKLRSNVVDPNSSLEVRERDRFNIMSRVKALSNIWISLKEGEVIEVDENDLKESKKYKYRDFQRMFEVGKVRAAYDEQDQFLGIYACQIKPTSLLTSFLNENKRLGIIDLSALEFHPVRQRPEKRLSRYLAMQWFIRLSKNTLTQPFTVKTLVKEMDFPARMRGLDMYDRFVKALDELVSKGIVKDWRFMEPVDSSVFGRKGWLSYFYSLKVSILPSAEMIEKNKRKLAILQDQHQVDSSTINEMIESLNQPVIVQEMSQQPRNEQLELLKNAPEVEHPSPIPPEPKKPATSSLTEESLTAEMVIEERERRGISMAKAAKEIGIGYNTLKRFENKQTKRRNKKNDSKIVQWLKKSKQKG</sequence>
<proteinExistence type="predicted"/>
<evidence type="ECO:0000259" key="2">
    <source>
        <dbReference type="PROSITE" id="PS50943"/>
    </source>
</evidence>
<dbReference type="RefSeq" id="WP_039235836.1">
    <property type="nucleotide sequence ID" value="NZ_JWIQ02000023.1"/>
</dbReference>
<reference evidence="3" key="1">
    <citation type="submission" date="2015-02" db="EMBL/GenBank/DDBJ databases">
        <title>Genome Assembly of Bacillaceae bacterium MTCC 8252.</title>
        <authorList>
            <person name="Verma A."/>
            <person name="Khatri I."/>
            <person name="Mual P."/>
            <person name="Subramanian S."/>
            <person name="Krishnamurthi S."/>
        </authorList>
    </citation>
    <scope>NUCLEOTIDE SEQUENCE [LARGE SCALE GENOMIC DNA]</scope>
    <source>
        <strain evidence="3">MTCC 8252</strain>
    </source>
</reference>
<keyword evidence="4" id="KW-1185">Reference proteome</keyword>
<dbReference type="STRING" id="1221996.QY95_03399"/>
<dbReference type="AlphaFoldDB" id="A0A0F5HQG1"/>
<evidence type="ECO:0000256" key="1">
    <source>
        <dbReference type="SAM" id="MobiDB-lite"/>
    </source>
</evidence>
<organism evidence="3 4">
    <name type="scientific">Bacillus thermotolerans</name>
    <name type="common">Quasibacillus thermotolerans</name>
    <dbReference type="NCBI Taxonomy" id="1221996"/>
    <lineage>
        <taxon>Bacteria</taxon>
        <taxon>Bacillati</taxon>
        <taxon>Bacillota</taxon>
        <taxon>Bacilli</taxon>
        <taxon>Bacillales</taxon>
        <taxon>Bacillaceae</taxon>
        <taxon>Bacillus</taxon>
    </lineage>
</organism>
<evidence type="ECO:0000313" key="4">
    <source>
        <dbReference type="Proteomes" id="UP000031563"/>
    </source>
</evidence>
<accession>A0A0F5HSU1</accession>
<dbReference type="CDD" id="cd00093">
    <property type="entry name" value="HTH_XRE"/>
    <property type="match status" value="1"/>
</dbReference>
<feature type="region of interest" description="Disordered" evidence="1">
    <location>
        <begin position="567"/>
        <end position="593"/>
    </location>
</feature>
<dbReference type="PROSITE" id="PS50943">
    <property type="entry name" value="HTH_CROC1"/>
    <property type="match status" value="1"/>
</dbReference>
<dbReference type="InterPro" id="IPR001387">
    <property type="entry name" value="Cro/C1-type_HTH"/>
</dbReference>
<dbReference type="Proteomes" id="UP000031563">
    <property type="component" value="Unassembled WGS sequence"/>
</dbReference>
<accession>A0A0F5HQG1</accession>
<feature type="region of interest" description="Disordered" evidence="1">
    <location>
        <begin position="509"/>
        <end position="532"/>
    </location>
</feature>
<protein>
    <recommendedName>
        <fullName evidence="2">HTH cro/C1-type domain-containing protein</fullName>
    </recommendedName>
</protein>
<gene>
    <name evidence="3" type="ORF">QY95_03399</name>
</gene>
<feature type="domain" description="HTH cro/C1-type" evidence="2">
    <location>
        <begin position="538"/>
        <end position="572"/>
    </location>
</feature>
<dbReference type="OrthoDB" id="2455104at2"/>
<comment type="caution">
    <text evidence="3">The sequence shown here is derived from an EMBL/GenBank/DDBJ whole genome shotgun (WGS) entry which is preliminary data.</text>
</comment>
<evidence type="ECO:0000313" key="3">
    <source>
        <dbReference type="EMBL" id="KKB35546.1"/>
    </source>
</evidence>